<evidence type="ECO:0000313" key="2">
    <source>
        <dbReference type="Proteomes" id="UP000008514"/>
    </source>
</evidence>
<proteinExistence type="predicted"/>
<dbReference type="SFLD" id="SFLDS00003">
    <property type="entry name" value="Haloacid_Dehalogenase"/>
    <property type="match status" value="1"/>
</dbReference>
<sequence>MDFSDIKLIVTDMDGTLLNEKNEVSTRFFQQFEELKKHDIHFVAASGRQYQSILSKLEPIKNEISIIGENGGIMQHADETKVLLKLTDDDVQHCITLLRSIKDSFIVLCGRKSAYIESSSTKFMTQLSSFYSEVQKVDDLTQVTDDDFVKIAVYHFDSSEAYIYPQVQNLMDSYQVVVSGQNWLDISHRDANKAYALKIIQQDLGVTLNETMVFGDYNNDIGMLKLARLSFAMKNAHPNVIKIANYQTKSNTEEGVEDILEKLLTSRLPNS</sequence>
<dbReference type="InterPro" id="IPR036412">
    <property type="entry name" value="HAD-like_sf"/>
</dbReference>
<dbReference type="KEGG" id="ptq:P700755_000310"/>
<dbReference type="GO" id="GO:0005829">
    <property type="term" value="C:cytosol"/>
    <property type="evidence" value="ECO:0007669"/>
    <property type="project" value="TreeGrafter"/>
</dbReference>
<dbReference type="AlphaFoldDB" id="K4IBQ0"/>
<dbReference type="CDD" id="cd07518">
    <property type="entry name" value="HAD_YbiV-Like"/>
    <property type="match status" value="1"/>
</dbReference>
<dbReference type="RefSeq" id="WP_015022967.1">
    <property type="nucleotide sequence ID" value="NC_018721.1"/>
</dbReference>
<dbReference type="Gene3D" id="3.40.50.1000">
    <property type="entry name" value="HAD superfamily/HAD-like"/>
    <property type="match status" value="1"/>
</dbReference>
<dbReference type="GO" id="GO:0016791">
    <property type="term" value="F:phosphatase activity"/>
    <property type="evidence" value="ECO:0007669"/>
    <property type="project" value="TreeGrafter"/>
</dbReference>
<keyword evidence="2" id="KW-1185">Reference proteome</keyword>
<reference evidence="1" key="1">
    <citation type="submission" date="2006-03" db="EMBL/GenBank/DDBJ databases">
        <authorList>
            <person name="Bowman J."/>
            <person name="Ferriera S."/>
            <person name="Johnson J."/>
            <person name="Kravitz S."/>
            <person name="Halpern A."/>
            <person name="Remington K."/>
            <person name="Beeson K."/>
            <person name="Tran B."/>
            <person name="Rogers Y.-H."/>
            <person name="Friedman R."/>
            <person name="Venter J.C."/>
        </authorList>
    </citation>
    <scope>NUCLEOTIDE SEQUENCE [LARGE SCALE GENOMIC DNA]</scope>
    <source>
        <strain evidence="1">ATCC 700755</strain>
    </source>
</reference>
<name>K4IBQ0_PSYTT</name>
<dbReference type="PANTHER" id="PTHR10000:SF53">
    <property type="entry name" value="5-AMINO-6-(5-PHOSPHO-D-RIBITYLAMINO)URACIL PHOSPHATASE YBJI-RELATED"/>
    <property type="match status" value="1"/>
</dbReference>
<dbReference type="EMBL" id="CP003879">
    <property type="protein sequence ID" value="AFU67348.1"/>
    <property type="molecule type" value="Genomic_DNA"/>
</dbReference>
<dbReference type="eggNOG" id="COG0561">
    <property type="taxonomic scope" value="Bacteria"/>
</dbReference>
<organism evidence="1 2">
    <name type="scientific">Psychroflexus torquis (strain ATCC 700755 / CIP 106069 / ACAM 623)</name>
    <dbReference type="NCBI Taxonomy" id="313595"/>
    <lineage>
        <taxon>Bacteria</taxon>
        <taxon>Pseudomonadati</taxon>
        <taxon>Bacteroidota</taxon>
        <taxon>Flavobacteriia</taxon>
        <taxon>Flavobacteriales</taxon>
        <taxon>Flavobacteriaceae</taxon>
        <taxon>Psychroflexus</taxon>
    </lineage>
</organism>
<dbReference type="Pfam" id="PF08282">
    <property type="entry name" value="Hydrolase_3"/>
    <property type="match status" value="1"/>
</dbReference>
<reference evidence="1" key="2">
    <citation type="submission" date="2012-09" db="EMBL/GenBank/DDBJ databases">
        <title>The complete sequence of Psychroflexus torquis an extreme psychrophile from sea-ice that is stimulated by light.</title>
        <authorList>
            <person name="Feng S."/>
            <person name="Powell S.M."/>
            <person name="Bowman J.P."/>
        </authorList>
    </citation>
    <scope>NUCLEOTIDE SEQUENCE [LARGE SCALE GENOMIC DNA]</scope>
    <source>
        <strain evidence="1">ATCC 700755</strain>
    </source>
</reference>
<dbReference type="InterPro" id="IPR023214">
    <property type="entry name" value="HAD_sf"/>
</dbReference>
<dbReference type="Gene3D" id="3.30.1240.10">
    <property type="match status" value="1"/>
</dbReference>
<dbReference type="NCBIfam" id="TIGR00099">
    <property type="entry name" value="Cof-subfamily"/>
    <property type="match status" value="1"/>
</dbReference>
<dbReference type="SFLD" id="SFLDG01144">
    <property type="entry name" value="C2.B.4:_PGP_Like"/>
    <property type="match status" value="1"/>
</dbReference>
<dbReference type="SUPFAM" id="SSF56784">
    <property type="entry name" value="HAD-like"/>
    <property type="match status" value="1"/>
</dbReference>
<dbReference type="Proteomes" id="UP000008514">
    <property type="component" value="Chromosome"/>
</dbReference>
<dbReference type="NCBIfam" id="TIGR01484">
    <property type="entry name" value="HAD-SF-IIB"/>
    <property type="match status" value="1"/>
</dbReference>
<accession>K4IBQ0</accession>
<dbReference type="GO" id="GO:0000287">
    <property type="term" value="F:magnesium ion binding"/>
    <property type="evidence" value="ECO:0007669"/>
    <property type="project" value="TreeGrafter"/>
</dbReference>
<dbReference type="PROSITE" id="PS01228">
    <property type="entry name" value="COF_1"/>
    <property type="match status" value="1"/>
</dbReference>
<gene>
    <name evidence="1" type="ordered locus">P700755_000310</name>
</gene>
<evidence type="ECO:0000313" key="1">
    <source>
        <dbReference type="EMBL" id="AFU67348.1"/>
    </source>
</evidence>
<dbReference type="InterPro" id="IPR006379">
    <property type="entry name" value="HAD-SF_hydro_IIB"/>
</dbReference>
<dbReference type="PANTHER" id="PTHR10000">
    <property type="entry name" value="PHOSPHOSERINE PHOSPHATASE"/>
    <property type="match status" value="1"/>
</dbReference>
<dbReference type="InterPro" id="IPR000150">
    <property type="entry name" value="Cof"/>
</dbReference>
<dbReference type="OrthoDB" id="9814970at2"/>
<dbReference type="HOGENOM" id="CLU_044146_5_1_10"/>
<dbReference type="SFLD" id="SFLDG01140">
    <property type="entry name" value="C2.B:_Phosphomannomutase_and_P"/>
    <property type="match status" value="1"/>
</dbReference>
<protein>
    <submittedName>
        <fullName evidence="1">Haloacid dehalogenase-like hydrolase</fullName>
    </submittedName>
</protein>